<feature type="domain" description="TNFR-Cys" evidence="3">
    <location>
        <begin position="79"/>
        <end position="122"/>
    </location>
</feature>
<comment type="caution">
    <text evidence="1">Lacks conserved residue(s) required for the propagation of feature annotation.</text>
</comment>
<feature type="repeat" description="TNFR-Cys" evidence="1">
    <location>
        <begin position="79"/>
        <end position="122"/>
    </location>
</feature>
<dbReference type="Pfam" id="PF00020">
    <property type="entry name" value="TNFR_c6"/>
    <property type="match status" value="1"/>
</dbReference>
<name>A0AAV6ZWH6_ENGPU</name>
<dbReference type="SUPFAM" id="SSF57586">
    <property type="entry name" value="TNF receptor-like"/>
    <property type="match status" value="2"/>
</dbReference>
<evidence type="ECO:0000256" key="2">
    <source>
        <dbReference type="SAM" id="SignalP"/>
    </source>
</evidence>
<evidence type="ECO:0000313" key="4">
    <source>
        <dbReference type="EMBL" id="KAG8552378.1"/>
    </source>
</evidence>
<organism evidence="4 5">
    <name type="scientific">Engystomops pustulosus</name>
    <name type="common">Tungara frog</name>
    <name type="synonym">Physalaemus pustulosus</name>
    <dbReference type="NCBI Taxonomy" id="76066"/>
    <lineage>
        <taxon>Eukaryota</taxon>
        <taxon>Metazoa</taxon>
        <taxon>Chordata</taxon>
        <taxon>Craniata</taxon>
        <taxon>Vertebrata</taxon>
        <taxon>Euteleostomi</taxon>
        <taxon>Amphibia</taxon>
        <taxon>Batrachia</taxon>
        <taxon>Anura</taxon>
        <taxon>Neobatrachia</taxon>
        <taxon>Hyloidea</taxon>
        <taxon>Leptodactylidae</taxon>
        <taxon>Leiuperinae</taxon>
        <taxon>Engystomops</taxon>
    </lineage>
</organism>
<dbReference type="GO" id="GO:0006955">
    <property type="term" value="P:immune response"/>
    <property type="evidence" value="ECO:0007669"/>
    <property type="project" value="InterPro"/>
</dbReference>
<dbReference type="EMBL" id="WNYA01000011">
    <property type="protein sequence ID" value="KAG8552378.1"/>
    <property type="molecule type" value="Genomic_DNA"/>
</dbReference>
<protein>
    <recommendedName>
        <fullName evidence="3">TNFR-Cys domain-containing protein</fullName>
    </recommendedName>
</protein>
<dbReference type="Proteomes" id="UP000824782">
    <property type="component" value="Unassembled WGS sequence"/>
</dbReference>
<feature type="signal peptide" evidence="2">
    <location>
        <begin position="1"/>
        <end position="22"/>
    </location>
</feature>
<dbReference type="GO" id="GO:0009897">
    <property type="term" value="C:external side of plasma membrane"/>
    <property type="evidence" value="ECO:0007669"/>
    <property type="project" value="TreeGrafter"/>
</dbReference>
<dbReference type="GO" id="GO:0031265">
    <property type="term" value="C:CD95 death-inducing signaling complex"/>
    <property type="evidence" value="ECO:0007669"/>
    <property type="project" value="TreeGrafter"/>
</dbReference>
<dbReference type="InterPro" id="IPR001368">
    <property type="entry name" value="TNFR/NGFR_Cys_rich_reg"/>
</dbReference>
<gene>
    <name evidence="4" type="ORF">GDO81_004501</name>
</gene>
<evidence type="ECO:0000256" key="1">
    <source>
        <dbReference type="PROSITE-ProRule" id="PRU00206"/>
    </source>
</evidence>
<dbReference type="InterPro" id="IPR008063">
    <property type="entry name" value="Fas_rcpt"/>
</dbReference>
<evidence type="ECO:0000313" key="5">
    <source>
        <dbReference type="Proteomes" id="UP000824782"/>
    </source>
</evidence>
<proteinExistence type="predicted"/>
<reference evidence="4" key="1">
    <citation type="thesis" date="2020" institute="ProQuest LLC" country="789 East Eisenhower Parkway, Ann Arbor, MI, USA">
        <title>Comparative Genomics and Chromosome Evolution.</title>
        <authorList>
            <person name="Mudd A.B."/>
        </authorList>
    </citation>
    <scope>NUCLEOTIDE SEQUENCE</scope>
    <source>
        <strain evidence="4">237g6f4</strain>
        <tissue evidence="4">Blood</tissue>
    </source>
</reference>
<dbReference type="PRINTS" id="PR01680">
    <property type="entry name" value="TNFACTORR6"/>
</dbReference>
<evidence type="ECO:0000259" key="3">
    <source>
        <dbReference type="PROSITE" id="PS50050"/>
    </source>
</evidence>
<keyword evidence="2" id="KW-0732">Signal</keyword>
<dbReference type="GO" id="GO:0005031">
    <property type="term" value="F:tumor necrosis factor receptor activity"/>
    <property type="evidence" value="ECO:0007669"/>
    <property type="project" value="TreeGrafter"/>
</dbReference>
<dbReference type="GO" id="GO:0006924">
    <property type="term" value="P:activation-induced cell death of T cells"/>
    <property type="evidence" value="ECO:0007669"/>
    <property type="project" value="TreeGrafter"/>
</dbReference>
<dbReference type="PANTHER" id="PTHR46874:SF1">
    <property type="entry name" value="TUMOR NECROSIS FACTOR RECEPTOR SUPERFAMILY MEMBER 6"/>
    <property type="match status" value="1"/>
</dbReference>
<comment type="caution">
    <text evidence="4">The sequence shown here is derived from an EMBL/GenBank/DDBJ whole genome shotgun (WGS) entry which is preliminary data.</text>
</comment>
<accession>A0AAV6ZWH6</accession>
<dbReference type="GO" id="GO:0097192">
    <property type="term" value="P:extrinsic apoptotic signaling pathway in absence of ligand"/>
    <property type="evidence" value="ECO:0007669"/>
    <property type="project" value="TreeGrafter"/>
</dbReference>
<dbReference type="AlphaFoldDB" id="A0AAV6ZWH6"/>
<dbReference type="SMART" id="SM00208">
    <property type="entry name" value="TNFR"/>
    <property type="match status" value="2"/>
</dbReference>
<keyword evidence="5" id="KW-1185">Reference proteome</keyword>
<feature type="chain" id="PRO_5043742397" description="TNFR-Cys domain-containing protein" evidence="2">
    <location>
        <begin position="23"/>
        <end position="151"/>
    </location>
</feature>
<dbReference type="GO" id="GO:0032872">
    <property type="term" value="P:regulation of stress-activated MAPK cascade"/>
    <property type="evidence" value="ECO:0007669"/>
    <property type="project" value="TreeGrafter"/>
</dbReference>
<dbReference type="PROSITE" id="PS50050">
    <property type="entry name" value="TNFR_NGFR_2"/>
    <property type="match status" value="1"/>
</dbReference>
<sequence length="151" mass="16976">MKLRGQAVLLVLLIGYVALGHSSLERQVERQETHKILNKQSPCPRDEYYVEQHCCKLCNEGTYAKADCDVNHGNPECKGCTEGVSYMDKKNGYHECLNCLICDDVLGQNLTEACTVFKNTVCKCKENYFCADTETSPSDGCTKCQECTKWV</sequence>
<dbReference type="PANTHER" id="PTHR46874">
    <property type="entry name" value="TUMOR NECROSIS FACTOR RECEPTOR SUPERFAMILY MEMBER 6"/>
    <property type="match status" value="1"/>
</dbReference>
<dbReference type="GO" id="GO:0043066">
    <property type="term" value="P:negative regulation of apoptotic process"/>
    <property type="evidence" value="ECO:0007669"/>
    <property type="project" value="TreeGrafter"/>
</dbReference>
<dbReference type="Gene3D" id="2.10.50.10">
    <property type="entry name" value="Tumor Necrosis Factor Receptor, subunit A, domain 2"/>
    <property type="match status" value="2"/>
</dbReference>
<dbReference type="GO" id="GO:0097049">
    <property type="term" value="P:motor neuron apoptotic process"/>
    <property type="evidence" value="ECO:0007669"/>
    <property type="project" value="TreeGrafter"/>
</dbReference>
<dbReference type="GO" id="GO:0097527">
    <property type="term" value="P:necroptotic signaling pathway"/>
    <property type="evidence" value="ECO:0007669"/>
    <property type="project" value="TreeGrafter"/>
</dbReference>
<dbReference type="PROSITE" id="PS00652">
    <property type="entry name" value="TNFR_NGFR_1"/>
    <property type="match status" value="1"/>
</dbReference>
<dbReference type="GO" id="GO:0045121">
    <property type="term" value="C:membrane raft"/>
    <property type="evidence" value="ECO:0007669"/>
    <property type="project" value="TreeGrafter"/>
</dbReference>